<comment type="caution">
    <text evidence="1">The sequence shown here is derived from an EMBL/GenBank/DDBJ whole genome shotgun (WGS) entry which is preliminary data.</text>
</comment>
<dbReference type="AlphaFoldDB" id="A0A4S8NSU4"/>
<evidence type="ECO:0000313" key="2">
    <source>
        <dbReference type="Proteomes" id="UP000307087"/>
    </source>
</evidence>
<name>A0A4S8NSU4_9ACTN</name>
<sequence length="81" mass="9085">MLVNHYAHPEPAHLKRLLGQAEVADLLDRLHDEDPGGLQPQLWLIEARTADDAAVRDAGRRRILAYNEDDVRATYAICNGL</sequence>
<reference evidence="1 2" key="1">
    <citation type="journal article" date="2009" name="Int. J. Syst. Evol. Microbiol.">
        <title>Nocardioides caeni sp. nov., isolated from wastewater.</title>
        <authorList>
            <person name="Yoon J.H."/>
            <person name="Kang S.J."/>
            <person name="Park S."/>
            <person name="Kim W."/>
            <person name="Oh T.K."/>
        </authorList>
    </citation>
    <scope>NUCLEOTIDE SEQUENCE [LARGE SCALE GENOMIC DNA]</scope>
    <source>
        <strain evidence="1 2">DSM 23134</strain>
    </source>
</reference>
<dbReference type="EMBL" id="STGW01000001">
    <property type="protein sequence ID" value="THV18304.1"/>
    <property type="molecule type" value="Genomic_DNA"/>
</dbReference>
<accession>A0A4S8NSU4</accession>
<gene>
    <name evidence="1" type="ORF">E9934_01315</name>
</gene>
<evidence type="ECO:0000313" key="1">
    <source>
        <dbReference type="EMBL" id="THV18304.1"/>
    </source>
</evidence>
<protein>
    <submittedName>
        <fullName evidence="1">Uncharacterized protein</fullName>
    </submittedName>
</protein>
<dbReference type="Proteomes" id="UP000307087">
    <property type="component" value="Unassembled WGS sequence"/>
</dbReference>
<dbReference type="OrthoDB" id="3274988at2"/>
<proteinExistence type="predicted"/>
<dbReference type="RefSeq" id="WP_136561019.1">
    <property type="nucleotide sequence ID" value="NZ_BAABLS010000002.1"/>
</dbReference>
<keyword evidence="2" id="KW-1185">Reference proteome</keyword>
<organism evidence="1 2">
    <name type="scientific">Nocardioides caeni</name>
    <dbReference type="NCBI Taxonomy" id="574700"/>
    <lineage>
        <taxon>Bacteria</taxon>
        <taxon>Bacillati</taxon>
        <taxon>Actinomycetota</taxon>
        <taxon>Actinomycetes</taxon>
        <taxon>Propionibacteriales</taxon>
        <taxon>Nocardioidaceae</taxon>
        <taxon>Nocardioides</taxon>
    </lineage>
</organism>